<evidence type="ECO:0000313" key="3">
    <source>
        <dbReference type="EMBL" id="SCV05845.1"/>
    </source>
</evidence>
<dbReference type="Proteomes" id="UP000189911">
    <property type="component" value="Chromosome H"/>
</dbReference>
<feature type="coiled-coil region" evidence="1">
    <location>
        <begin position="134"/>
        <end position="168"/>
    </location>
</feature>
<reference evidence="4" key="1">
    <citation type="submission" date="2016-03" db="EMBL/GenBank/DDBJ databases">
        <authorList>
            <person name="Devillers Hugo."/>
        </authorList>
    </citation>
    <scope>NUCLEOTIDE SEQUENCE [LARGE SCALE GENOMIC DNA]</scope>
</reference>
<dbReference type="SUPFAM" id="SSF74924">
    <property type="entry name" value="Cap-Gly domain"/>
    <property type="match status" value="1"/>
</dbReference>
<dbReference type="Gene3D" id="2.30.30.190">
    <property type="entry name" value="CAP Gly-rich-like domain"/>
    <property type="match status" value="1"/>
</dbReference>
<feature type="coiled-coil region" evidence="1">
    <location>
        <begin position="207"/>
        <end position="342"/>
    </location>
</feature>
<gene>
    <name evidence="3" type="ORF">LANO_0H16446G</name>
</gene>
<dbReference type="InterPro" id="IPR000938">
    <property type="entry name" value="CAP-Gly_domain"/>
</dbReference>
<evidence type="ECO:0000259" key="2">
    <source>
        <dbReference type="PROSITE" id="PS50245"/>
    </source>
</evidence>
<dbReference type="PANTHER" id="PTHR18916">
    <property type="entry name" value="DYNACTIN 1-RELATED MICROTUBULE-BINDING"/>
    <property type="match status" value="1"/>
</dbReference>
<accession>A0A1G4KMS2</accession>
<dbReference type="PROSITE" id="PS50245">
    <property type="entry name" value="CAP_GLY_2"/>
    <property type="match status" value="1"/>
</dbReference>
<evidence type="ECO:0000313" key="4">
    <source>
        <dbReference type="Proteomes" id="UP000189911"/>
    </source>
</evidence>
<dbReference type="EMBL" id="LT598447">
    <property type="protein sequence ID" value="SCV05845.1"/>
    <property type="molecule type" value="Genomic_DNA"/>
</dbReference>
<feature type="coiled-coil region" evidence="1">
    <location>
        <begin position="635"/>
        <end position="700"/>
    </location>
</feature>
<keyword evidence="1" id="KW-0175">Coiled coil</keyword>
<dbReference type="AlphaFoldDB" id="A0A1G4KMS2"/>
<dbReference type="Pfam" id="PF01302">
    <property type="entry name" value="CAP_GLY"/>
    <property type="match status" value="1"/>
</dbReference>
<protein>
    <submittedName>
        <fullName evidence="3">LANO_0H16446g1_1</fullName>
    </submittedName>
</protein>
<feature type="domain" description="CAP-Gly" evidence="2">
    <location>
        <begin position="21"/>
        <end position="66"/>
    </location>
</feature>
<keyword evidence="4" id="KW-1185">Reference proteome</keyword>
<dbReference type="InterPro" id="IPR036859">
    <property type="entry name" value="CAP-Gly_dom_sf"/>
</dbReference>
<dbReference type="SMART" id="SM01052">
    <property type="entry name" value="CAP_GLY"/>
    <property type="match status" value="1"/>
</dbReference>
<proteinExistence type="predicted"/>
<dbReference type="OrthoDB" id="2130750at2759"/>
<organism evidence="3 4">
    <name type="scientific">Lachancea nothofagi CBS 11611</name>
    <dbReference type="NCBI Taxonomy" id="1266666"/>
    <lineage>
        <taxon>Eukaryota</taxon>
        <taxon>Fungi</taxon>
        <taxon>Dikarya</taxon>
        <taxon>Ascomycota</taxon>
        <taxon>Saccharomycotina</taxon>
        <taxon>Saccharomycetes</taxon>
        <taxon>Saccharomycetales</taxon>
        <taxon>Saccharomycetaceae</taxon>
        <taxon>Lachancea</taxon>
    </lineage>
</organism>
<sequence>MVEVGQKVSVSGLNGTVKFIGETHFAAGTWCGVDLDDKAGKNDGSVNGARYFYTAKVDGLYGLFARLEAVQSLNSEEQNPESLFDAQMNTKLQKLVFKLQDKIYDMHAKYLELQNRFQYTENLEVKLESCIIDKEALLLESEQLANELSTLKDEHGNALEQLNELREEIHLRRSIDVEEWTSQASSETLWKRNRLLQATLVKLQGSLDSSRELNDDLEFQNQALSKEHDRVISELESISRELENSHRMIESLNSQLDSEVSYDHIVDKLTQENTDLSTKLDSLKETIDELSSERVVANDLQRIYNDLEDELSEQLHILREDIQKAQRTISILEAEKLELSKELTSQEAGANESQLLELTAQVNDLHLELYKKALNEQYLREGLATSDSESSLQLSRRLSFLSHLLKQEVQEKRPLHFQGPFFLDLAAQYYESVYRLTRSMNLAPEKFTIYGSNQIEDWKEIVFNGQTPQDLLDYAMNPFLNQETEVVGRDASLLFGFLKLSSANILNLDERLSETLRSALLKLCAVCEEKLINLAPAAVGLIETHCVFTIISSFFDRVILPLSDDDLYQDKVASFVDDLNSKISLLEFIEIIPHHTQSPNSYDQPGGKLYQNEVNEVNAELDGMNQVVYSKQLRIEELELKLKVYESKIERQMLQENTILELQNELLDLKQCKKTLKSSISSLEARNAELIETLEAERVRHNFLLPNQRLLSLSRDLNGVNQLDLISQISDLQYTILREEEVFDVLEKNQWLIEPLKTDAHFLRNDFFDKLNLTRRSFSHFLSSAEVVPVNFKPQNSSVLSYYCNKLEEKKRRANSLFENLVEP</sequence>
<evidence type="ECO:0000256" key="1">
    <source>
        <dbReference type="SAM" id="Coils"/>
    </source>
</evidence>
<dbReference type="PROSITE" id="PS00845">
    <property type="entry name" value="CAP_GLY_1"/>
    <property type="match status" value="1"/>
</dbReference>
<name>A0A1G4KMS2_9SACH</name>